<dbReference type="GeneID" id="36515942"/>
<sequence>MAEQISEICKPILDGVYKLRNEAGNDASYVFQEPVDRRLVDYYRIIKRPMALSNIRDNLKANRYTNISQFITDMAQVTHNARIYNAPESFIYTDALVLDGYLREQIAKLAAKQIFDPADLAYPDLGPLPDHSAAANYDYDSDSMSDSDSDDDGSRRLRRRPMRRSVLLGRRKRQEEEEEEERSVAEGRKRRGRPPTVDKPHEHRIKAILRAIRRERDVETGRALYLEFEKLPDPKLFSDYYTIISDPMTLDAVRKNIKRRKYFSVEAFLNDMNLIFNNAKQYNAESSLIYQDAVHLQQVLAAVADEELRKPDSAYQDPDSNSKTSRLPLDSVEHRGETYKVGDWVHLSNANDPAKPIIGQVFRLWQEGGDKWVNVCWYYRPEQTVHRFDKLFYENEVMKSGQYRDHKVDEILEKCFVMYITKYQRGRPTGIGQRSVYCCESRYNEAEKTFNKIRTWKACIPDEVRSTDYPMDLFDRPRQLRRVVSPIKQMLPADAKDTDPMPEPRMGAPNAPPIVGGVYKRPIDPNDPPEQPTPLSPASAPRSASPAAPTVNGNGGPRYPPASTVASTVPSGANTPTPGPLPSMPGGPVQMDMMAAPLNGGNAGAGAGTGFNGPPVTMPSAYALPEPVVGQLPERQLANVAKLKDGQIIWFPSCPVWISHRILSNPLPPAAEFGLPKTGLTLASGFGFSAKYLAWKARQKNGN</sequence>
<dbReference type="Gene3D" id="1.20.920.10">
    <property type="entry name" value="Bromodomain-like"/>
    <property type="match status" value="2"/>
</dbReference>
<evidence type="ECO:0000259" key="10">
    <source>
        <dbReference type="PROSITE" id="PS50014"/>
    </source>
</evidence>
<keyword evidence="4" id="KW-0805">Transcription regulation</keyword>
<evidence type="ECO:0000313" key="12">
    <source>
        <dbReference type="EMBL" id="PRT54574.1"/>
    </source>
</evidence>
<protein>
    <submittedName>
        <fullName evidence="12">Chromatin structure-remodeling complex subunit RSC1</fullName>
    </submittedName>
</protein>
<evidence type="ECO:0000256" key="2">
    <source>
        <dbReference type="ARBA" id="ARBA00022737"/>
    </source>
</evidence>
<dbReference type="GO" id="GO:0003682">
    <property type="term" value="F:chromatin binding"/>
    <property type="evidence" value="ECO:0007669"/>
    <property type="project" value="InterPro"/>
</dbReference>
<comment type="subcellular location">
    <subcellularLocation>
        <location evidence="1">Nucleus</location>
    </subcellularLocation>
</comment>
<dbReference type="InterPro" id="IPR036427">
    <property type="entry name" value="Bromodomain-like_sf"/>
</dbReference>
<dbReference type="EMBL" id="NDIQ01000021">
    <property type="protein sequence ID" value="PRT54574.1"/>
    <property type="molecule type" value="Genomic_DNA"/>
</dbReference>
<organism evidence="12 13">
    <name type="scientific">Wickerhamiella sorbophila</name>
    <dbReference type="NCBI Taxonomy" id="45607"/>
    <lineage>
        <taxon>Eukaryota</taxon>
        <taxon>Fungi</taxon>
        <taxon>Dikarya</taxon>
        <taxon>Ascomycota</taxon>
        <taxon>Saccharomycotina</taxon>
        <taxon>Dipodascomycetes</taxon>
        <taxon>Dipodascales</taxon>
        <taxon>Trichomonascaceae</taxon>
        <taxon>Wickerhamiella</taxon>
    </lineage>
</organism>
<keyword evidence="3" id="KW-0156">Chromatin regulator</keyword>
<dbReference type="SMART" id="SM00297">
    <property type="entry name" value="BROMO"/>
    <property type="match status" value="2"/>
</dbReference>
<dbReference type="PROSITE" id="PS51038">
    <property type="entry name" value="BAH"/>
    <property type="match status" value="1"/>
</dbReference>
<dbReference type="Pfam" id="PF01426">
    <property type="entry name" value="BAH"/>
    <property type="match status" value="1"/>
</dbReference>
<evidence type="ECO:0000256" key="8">
    <source>
        <dbReference type="PROSITE-ProRule" id="PRU00035"/>
    </source>
</evidence>
<keyword evidence="6" id="KW-0804">Transcription</keyword>
<dbReference type="InterPro" id="IPR001025">
    <property type="entry name" value="BAH_dom"/>
</dbReference>
<dbReference type="InterPro" id="IPR001487">
    <property type="entry name" value="Bromodomain"/>
</dbReference>
<feature type="compositionally biased region" description="Low complexity" evidence="9">
    <location>
        <begin position="536"/>
        <end position="549"/>
    </location>
</feature>
<dbReference type="GO" id="GO:0016586">
    <property type="term" value="C:RSC-type complex"/>
    <property type="evidence" value="ECO:0007669"/>
    <property type="project" value="InterPro"/>
</dbReference>
<comment type="caution">
    <text evidence="12">The sequence shown here is derived from an EMBL/GenBank/DDBJ whole genome shotgun (WGS) entry which is preliminary data.</text>
</comment>
<evidence type="ECO:0000256" key="9">
    <source>
        <dbReference type="SAM" id="MobiDB-lite"/>
    </source>
</evidence>
<accession>A0A2T0FHV3</accession>
<dbReference type="Pfam" id="PF00439">
    <property type="entry name" value="Bromodomain"/>
    <property type="match status" value="2"/>
</dbReference>
<feature type="region of interest" description="Disordered" evidence="9">
    <location>
        <begin position="132"/>
        <end position="202"/>
    </location>
</feature>
<evidence type="ECO:0000256" key="4">
    <source>
        <dbReference type="ARBA" id="ARBA00023015"/>
    </source>
</evidence>
<evidence type="ECO:0000256" key="5">
    <source>
        <dbReference type="ARBA" id="ARBA00023117"/>
    </source>
</evidence>
<evidence type="ECO:0000259" key="11">
    <source>
        <dbReference type="PROSITE" id="PS51038"/>
    </source>
</evidence>
<proteinExistence type="predicted"/>
<dbReference type="PROSITE" id="PS50014">
    <property type="entry name" value="BROMODOMAIN_2"/>
    <property type="match status" value="2"/>
</dbReference>
<dbReference type="GO" id="GO:0006368">
    <property type="term" value="P:transcription elongation by RNA polymerase II"/>
    <property type="evidence" value="ECO:0007669"/>
    <property type="project" value="TreeGrafter"/>
</dbReference>
<feature type="compositionally biased region" description="Polar residues" evidence="9">
    <location>
        <begin position="564"/>
        <end position="576"/>
    </location>
</feature>
<keyword evidence="7" id="KW-0539">Nucleus</keyword>
<dbReference type="CDD" id="cd04717">
    <property type="entry name" value="BAH_polybromo"/>
    <property type="match status" value="1"/>
</dbReference>
<evidence type="ECO:0000256" key="3">
    <source>
        <dbReference type="ARBA" id="ARBA00022853"/>
    </source>
</evidence>
<keyword evidence="2" id="KW-0677">Repeat</keyword>
<dbReference type="Gene3D" id="2.30.30.490">
    <property type="match status" value="1"/>
</dbReference>
<dbReference type="InterPro" id="IPR018359">
    <property type="entry name" value="Bromodomain_CS"/>
</dbReference>
<dbReference type="SMART" id="SM00439">
    <property type="entry name" value="BAH"/>
    <property type="match status" value="1"/>
</dbReference>
<dbReference type="OrthoDB" id="1742084at2759"/>
<dbReference type="PANTHER" id="PTHR16062">
    <property type="entry name" value="SWI/SNF-RELATED"/>
    <property type="match status" value="1"/>
</dbReference>
<dbReference type="PANTHER" id="PTHR16062:SF21">
    <property type="entry name" value="CHROMATIN STRUCTURE-REMODELING COMPLEX SUBUNIT RSC1-RELATED"/>
    <property type="match status" value="1"/>
</dbReference>
<dbReference type="InterPro" id="IPR043151">
    <property type="entry name" value="BAH_sf"/>
</dbReference>
<feature type="region of interest" description="Disordered" evidence="9">
    <location>
        <begin position="492"/>
        <end position="585"/>
    </location>
</feature>
<evidence type="ECO:0000313" key="13">
    <source>
        <dbReference type="Proteomes" id="UP000238350"/>
    </source>
</evidence>
<keyword evidence="5 8" id="KW-0103">Bromodomain</keyword>
<dbReference type="InterPro" id="IPR037382">
    <property type="entry name" value="Rsc/polybromo"/>
</dbReference>
<evidence type="ECO:0000256" key="6">
    <source>
        <dbReference type="ARBA" id="ARBA00023163"/>
    </source>
</evidence>
<feature type="domain" description="BAH" evidence="11">
    <location>
        <begin position="337"/>
        <end position="454"/>
    </location>
</feature>
<feature type="compositionally biased region" description="Pro residues" evidence="9">
    <location>
        <begin position="525"/>
        <end position="535"/>
    </location>
</feature>
<dbReference type="STRING" id="45607.A0A2T0FHV3"/>
<dbReference type="PROSITE" id="PS00633">
    <property type="entry name" value="BROMODOMAIN_1"/>
    <property type="match status" value="1"/>
</dbReference>
<feature type="domain" description="Bromo" evidence="10">
    <location>
        <begin position="220"/>
        <end position="290"/>
    </location>
</feature>
<keyword evidence="13" id="KW-1185">Reference proteome</keyword>
<dbReference type="SUPFAM" id="SSF47370">
    <property type="entry name" value="Bromodomain"/>
    <property type="match status" value="2"/>
</dbReference>
<dbReference type="AlphaFoldDB" id="A0A2T0FHV3"/>
<feature type="compositionally biased region" description="Acidic residues" evidence="9">
    <location>
        <begin position="139"/>
        <end position="151"/>
    </location>
</feature>
<dbReference type="PRINTS" id="PR00503">
    <property type="entry name" value="BROMODOMAIN"/>
</dbReference>
<reference evidence="12 13" key="1">
    <citation type="submission" date="2017-04" db="EMBL/GenBank/DDBJ databases">
        <title>Genome sequencing of [Candida] sorbophila.</title>
        <authorList>
            <person name="Ahn J.O."/>
        </authorList>
    </citation>
    <scope>NUCLEOTIDE SEQUENCE [LARGE SCALE GENOMIC DNA]</scope>
    <source>
        <strain evidence="12 13">DS02</strain>
    </source>
</reference>
<name>A0A2T0FHV3_9ASCO</name>
<dbReference type="CDD" id="cd04369">
    <property type="entry name" value="Bromodomain"/>
    <property type="match status" value="1"/>
</dbReference>
<gene>
    <name evidence="12" type="ORF">B9G98_02194</name>
</gene>
<dbReference type="RefSeq" id="XP_024664519.1">
    <property type="nucleotide sequence ID" value="XM_024808751.1"/>
</dbReference>
<feature type="domain" description="Bromo" evidence="10">
    <location>
        <begin position="23"/>
        <end position="92"/>
    </location>
</feature>
<evidence type="ECO:0000256" key="1">
    <source>
        <dbReference type="ARBA" id="ARBA00004123"/>
    </source>
</evidence>
<dbReference type="Proteomes" id="UP000238350">
    <property type="component" value="Unassembled WGS sequence"/>
</dbReference>
<evidence type="ECO:0000256" key="7">
    <source>
        <dbReference type="ARBA" id="ARBA00023242"/>
    </source>
</evidence>
<dbReference type="GO" id="GO:0006338">
    <property type="term" value="P:chromatin remodeling"/>
    <property type="evidence" value="ECO:0007669"/>
    <property type="project" value="InterPro"/>
</dbReference>